<accession>A0AAE1UAV7</accession>
<sequence length="77" mass="8621">MSANESRCGWLSDDPEQSYAQQAALAAQAKLRAYHLSQLSHQQQQQQYLAQHLPVHPKALNVSYDSALFWLYGSTGS</sequence>
<reference evidence="1" key="1">
    <citation type="submission" date="2023-11" db="EMBL/GenBank/DDBJ databases">
        <title>Genome assemblies of two species of porcelain crab, Petrolisthes cinctipes and Petrolisthes manimaculis (Anomura: Porcellanidae).</title>
        <authorList>
            <person name="Angst P."/>
        </authorList>
    </citation>
    <scope>NUCLEOTIDE SEQUENCE</scope>
    <source>
        <strain evidence="1">PB745_02</strain>
        <tissue evidence="1">Gill</tissue>
    </source>
</reference>
<comment type="caution">
    <text evidence="1">The sequence shown here is derived from an EMBL/GenBank/DDBJ whole genome shotgun (WGS) entry which is preliminary data.</text>
</comment>
<gene>
    <name evidence="1" type="ORF">Pmani_014570</name>
</gene>
<organism evidence="1 2">
    <name type="scientific">Petrolisthes manimaculis</name>
    <dbReference type="NCBI Taxonomy" id="1843537"/>
    <lineage>
        <taxon>Eukaryota</taxon>
        <taxon>Metazoa</taxon>
        <taxon>Ecdysozoa</taxon>
        <taxon>Arthropoda</taxon>
        <taxon>Crustacea</taxon>
        <taxon>Multicrustacea</taxon>
        <taxon>Malacostraca</taxon>
        <taxon>Eumalacostraca</taxon>
        <taxon>Eucarida</taxon>
        <taxon>Decapoda</taxon>
        <taxon>Pleocyemata</taxon>
        <taxon>Anomura</taxon>
        <taxon>Galatheoidea</taxon>
        <taxon>Porcellanidae</taxon>
        <taxon>Petrolisthes</taxon>
    </lineage>
</organism>
<protein>
    <submittedName>
        <fullName evidence="1">Uncharacterized protein</fullName>
    </submittedName>
</protein>
<name>A0AAE1UAV7_9EUCA</name>
<keyword evidence="2" id="KW-1185">Reference proteome</keyword>
<proteinExistence type="predicted"/>
<dbReference type="Proteomes" id="UP001292094">
    <property type="component" value="Unassembled WGS sequence"/>
</dbReference>
<evidence type="ECO:0000313" key="2">
    <source>
        <dbReference type="Proteomes" id="UP001292094"/>
    </source>
</evidence>
<dbReference type="AlphaFoldDB" id="A0AAE1UAV7"/>
<dbReference type="EMBL" id="JAWZYT010001239">
    <property type="protein sequence ID" value="KAK4314151.1"/>
    <property type="molecule type" value="Genomic_DNA"/>
</dbReference>
<evidence type="ECO:0000313" key="1">
    <source>
        <dbReference type="EMBL" id="KAK4314151.1"/>
    </source>
</evidence>